<dbReference type="SUPFAM" id="SSF69593">
    <property type="entry name" value="Glycerol-3-phosphate (1)-acyltransferase"/>
    <property type="match status" value="1"/>
</dbReference>
<dbReference type="GO" id="GO:0016287">
    <property type="term" value="F:glycerone-phosphate O-acyltransferase activity"/>
    <property type="evidence" value="ECO:0007669"/>
    <property type="project" value="TreeGrafter"/>
</dbReference>
<keyword evidence="4" id="KW-0472">Membrane</keyword>
<dbReference type="KEGG" id="aara:120904904"/>
<dbReference type="GO" id="GO:0006631">
    <property type="term" value="P:fatty acid metabolic process"/>
    <property type="evidence" value="ECO:0007669"/>
    <property type="project" value="TreeGrafter"/>
</dbReference>
<evidence type="ECO:0000256" key="1">
    <source>
        <dbReference type="ARBA" id="ARBA00004184"/>
    </source>
</evidence>
<reference evidence="9" key="1">
    <citation type="submission" date="2022-08" db="UniProtKB">
        <authorList>
            <consortium name="EnsemblMetazoa"/>
        </authorList>
    </citation>
    <scope>IDENTIFICATION</scope>
    <source>
        <strain evidence="9">Dongola</strain>
    </source>
</reference>
<comment type="subcellular location">
    <subcellularLocation>
        <location evidence="1">Endomembrane system</location>
        <topology evidence="1">Peripheral membrane protein</topology>
    </subcellularLocation>
</comment>
<dbReference type="Pfam" id="PF01553">
    <property type="entry name" value="Acyltransferase"/>
    <property type="match status" value="1"/>
</dbReference>
<dbReference type="SMART" id="SM00563">
    <property type="entry name" value="PlsC"/>
    <property type="match status" value="1"/>
</dbReference>
<protein>
    <recommendedName>
        <fullName evidence="8">Phospholipid/glycerol acyltransferase domain-containing protein</fullName>
    </recommendedName>
</protein>
<evidence type="ECO:0000256" key="2">
    <source>
        <dbReference type="ARBA" id="ARBA00007937"/>
    </source>
</evidence>
<dbReference type="Proteomes" id="UP000075840">
    <property type="component" value="Unassembled WGS sequence"/>
</dbReference>
<dbReference type="PANTHER" id="PTHR12563:SF17">
    <property type="entry name" value="DIHYDROXYACETONE PHOSPHATE ACYLTRANSFERASE"/>
    <property type="match status" value="1"/>
</dbReference>
<proteinExistence type="inferred from homology"/>
<dbReference type="GeneID" id="120904904"/>
<dbReference type="GO" id="GO:0012505">
    <property type="term" value="C:endomembrane system"/>
    <property type="evidence" value="ECO:0007669"/>
    <property type="project" value="UniProtKB-SubCell"/>
</dbReference>
<evidence type="ECO:0000256" key="7">
    <source>
        <dbReference type="SAM" id="MobiDB-lite"/>
    </source>
</evidence>
<comment type="similarity">
    <text evidence="2 6">Belongs to the GPAT/DAPAT family.</text>
</comment>
<dbReference type="PANTHER" id="PTHR12563">
    <property type="entry name" value="GLYCEROL-3-PHOSPHATE ACYLTRANSFERASE"/>
    <property type="match status" value="1"/>
</dbReference>
<evidence type="ECO:0000313" key="10">
    <source>
        <dbReference type="Proteomes" id="UP000075840"/>
    </source>
</evidence>
<dbReference type="InterPro" id="IPR002123">
    <property type="entry name" value="Plipid/glycerol_acylTrfase"/>
</dbReference>
<feature type="domain" description="Phospholipid/glycerol acyltransferase" evidence="8">
    <location>
        <begin position="161"/>
        <end position="290"/>
    </location>
</feature>
<dbReference type="InterPro" id="IPR041728">
    <property type="entry name" value="GPAT/DHAPAT_LPLAT"/>
</dbReference>
<dbReference type="InterPro" id="IPR045520">
    <property type="entry name" value="GPAT/DHAPAT_C"/>
</dbReference>
<dbReference type="CTD" id="119581197"/>
<dbReference type="GO" id="GO:0031966">
    <property type="term" value="C:mitochondrial membrane"/>
    <property type="evidence" value="ECO:0007669"/>
    <property type="project" value="TreeGrafter"/>
</dbReference>
<dbReference type="VEuPathDB" id="VectorBase:AARA007023"/>
<dbReference type="GO" id="GO:0008611">
    <property type="term" value="P:ether lipid biosynthetic process"/>
    <property type="evidence" value="ECO:0007669"/>
    <property type="project" value="TreeGrafter"/>
</dbReference>
<dbReference type="AlphaFoldDB" id="A0A182I0E4"/>
<dbReference type="EnsemblMetazoa" id="AARA007023-RA">
    <property type="protein sequence ID" value="AARA007023-PA"/>
    <property type="gene ID" value="AARA007023"/>
</dbReference>
<keyword evidence="5 6" id="KW-0012">Acyltransferase</keyword>
<sequence>MAPNPSSGSGSGSRPLNHRSNDVVVVESMTIKLSPGKLAEFRNLLAPQYRERRDMTKRYRVTVPFRKDQPVTPERLKQLVLASGRIQLLLDEQSSNDKAKRAELARTIAELLDEIGLAENLPVIRSLGTMLNAIFDRIYTGVYVNEVKLEQLRSLYGRQTVLYLPSHRSYGDFILMSYVLFCYNIAIPGIAAGMDFYSMAGMGSALRNTGAFYMRRTYGNDRQYWYIFREYMRQLIVAYDRGIEFFVEGTRSRSNKALSPKIGLLSMALEPLFMGEVPDLLVVPVSVSYDRPVEEQLFVYELLGVPKPKETTRGLLKALSIVRENYGTIYLEFGDPLSAKDYFGEGLNRTRHTVAPTFAQTLAREERDAIQNLANDVVHLQQHRMVLTAFHLIAIHYNYRKYHGQTVTLAELVTGVTQLGRMLEDLGAVTEVEGCTDVQQLCLGALDVHRNVLQLTGDGVLVIARSYHDFSRVDKRKLKGYNLTDGVMKLAVPIFSLQLYCNPCLHWLAVPAMVLLAGRALATGGTALLLRSELMRAVRELRTLYGLEFVLYARRETVEFDAALEHLYRQGLLRSSPAGQDTLDFAPQGDLASVYLSALGPFLCTYLQSVEVLVDQFRGKAQFTEKEYLAAVQQHVEQQLLRQERNVHPYCLSLDSISLALHSLVSLGAVRKSKSDNVYRYDLGTDGMIESIHERLKRYCALLPFEYLTFQNAVTGCKL</sequence>
<organism evidence="9 10">
    <name type="scientific">Anopheles arabiensis</name>
    <name type="common">Mosquito</name>
    <dbReference type="NCBI Taxonomy" id="7173"/>
    <lineage>
        <taxon>Eukaryota</taxon>
        <taxon>Metazoa</taxon>
        <taxon>Ecdysozoa</taxon>
        <taxon>Arthropoda</taxon>
        <taxon>Hexapoda</taxon>
        <taxon>Insecta</taxon>
        <taxon>Pterygota</taxon>
        <taxon>Neoptera</taxon>
        <taxon>Endopterygota</taxon>
        <taxon>Diptera</taxon>
        <taxon>Nematocera</taxon>
        <taxon>Culicoidea</taxon>
        <taxon>Culicidae</taxon>
        <taxon>Anophelinae</taxon>
        <taxon>Anopheles</taxon>
    </lineage>
</organism>
<evidence type="ECO:0000256" key="6">
    <source>
        <dbReference type="PIRNR" id="PIRNR000437"/>
    </source>
</evidence>
<name>A0A182I0E4_ANOAR</name>
<dbReference type="GO" id="GO:0008654">
    <property type="term" value="P:phospholipid biosynthetic process"/>
    <property type="evidence" value="ECO:0007669"/>
    <property type="project" value="TreeGrafter"/>
</dbReference>
<evidence type="ECO:0000256" key="5">
    <source>
        <dbReference type="ARBA" id="ARBA00023315"/>
    </source>
</evidence>
<accession>A0A182I0E4</accession>
<dbReference type="GO" id="GO:0019432">
    <property type="term" value="P:triglyceride biosynthetic process"/>
    <property type="evidence" value="ECO:0007669"/>
    <property type="project" value="TreeGrafter"/>
</dbReference>
<dbReference type="Pfam" id="PF19277">
    <property type="entry name" value="GPAT_C"/>
    <property type="match status" value="1"/>
</dbReference>
<dbReference type="InterPro" id="IPR022284">
    <property type="entry name" value="GPAT/DHAPAT"/>
</dbReference>
<dbReference type="VEuPathDB" id="VectorBase:AARA21_013857"/>
<evidence type="ECO:0000256" key="4">
    <source>
        <dbReference type="ARBA" id="ARBA00023136"/>
    </source>
</evidence>
<evidence type="ECO:0000256" key="3">
    <source>
        <dbReference type="ARBA" id="ARBA00022679"/>
    </source>
</evidence>
<keyword evidence="10" id="KW-1185">Reference proteome</keyword>
<dbReference type="EMBL" id="APCN01002072">
    <property type="status" value="NOT_ANNOTATED_CDS"/>
    <property type="molecule type" value="Genomic_DNA"/>
</dbReference>
<feature type="region of interest" description="Disordered" evidence="7">
    <location>
        <begin position="1"/>
        <end position="20"/>
    </location>
</feature>
<dbReference type="PIRSF" id="PIRSF000437">
    <property type="entry name" value="GPAT_DHAPAT"/>
    <property type="match status" value="1"/>
</dbReference>
<dbReference type="RefSeq" id="XP_040171313.1">
    <property type="nucleotide sequence ID" value="XM_040315379.1"/>
</dbReference>
<evidence type="ECO:0000259" key="8">
    <source>
        <dbReference type="SMART" id="SM00563"/>
    </source>
</evidence>
<keyword evidence="3 6" id="KW-0808">Transferase</keyword>
<evidence type="ECO:0000313" key="9">
    <source>
        <dbReference type="EnsemblMetazoa" id="AARA007023-PA"/>
    </source>
</evidence>
<dbReference type="CDD" id="cd07993">
    <property type="entry name" value="LPLAT_DHAPAT-like"/>
    <property type="match status" value="1"/>
</dbReference>
<dbReference type="GO" id="GO:0005778">
    <property type="term" value="C:peroxisomal membrane"/>
    <property type="evidence" value="ECO:0007669"/>
    <property type="project" value="TreeGrafter"/>
</dbReference>
<dbReference type="GO" id="GO:0004366">
    <property type="term" value="F:glycerol-3-phosphate O-acyltransferase activity"/>
    <property type="evidence" value="ECO:0007669"/>
    <property type="project" value="TreeGrafter"/>
</dbReference>